<accession>A0A1N7EZ65</accession>
<proteinExistence type="inferred from homology"/>
<reference evidence="3" key="1">
    <citation type="submission" date="2017-01" db="EMBL/GenBank/DDBJ databases">
        <authorList>
            <person name="Varghese N."/>
            <person name="Submissions S."/>
        </authorList>
    </citation>
    <scope>NUCLEOTIDE SEQUENCE [LARGE SCALE GENOMIC DNA]</scope>
    <source>
        <strain evidence="3">DSM 21768</strain>
    </source>
</reference>
<dbReference type="STRING" id="34061.B0189_10505"/>
<dbReference type="RefSeq" id="WP_076555350.1">
    <property type="nucleotide sequence ID" value="NZ_FTNU01000008.1"/>
</dbReference>
<protein>
    <submittedName>
        <fullName evidence="2">4-hydroxyproline epimerase</fullName>
    </submittedName>
</protein>
<dbReference type="PANTHER" id="PTHR33442">
    <property type="entry name" value="TRANS-3-HYDROXY-L-PROLINE DEHYDRATASE"/>
    <property type="match status" value="1"/>
</dbReference>
<dbReference type="SUPFAM" id="SSF54506">
    <property type="entry name" value="Diaminopimelate epimerase-like"/>
    <property type="match status" value="1"/>
</dbReference>
<dbReference type="SFLD" id="SFLDS00028">
    <property type="entry name" value="Proline_Racemase"/>
    <property type="match status" value="1"/>
</dbReference>
<evidence type="ECO:0000313" key="3">
    <source>
        <dbReference type="Proteomes" id="UP000187495"/>
    </source>
</evidence>
<dbReference type="EMBL" id="FTNU01000008">
    <property type="protein sequence ID" value="SIR93350.1"/>
    <property type="molecule type" value="Genomic_DNA"/>
</dbReference>
<organism evidence="2 3">
    <name type="scientific">Moraxella cuniculi DSM 21768</name>
    <dbReference type="NCBI Taxonomy" id="1122245"/>
    <lineage>
        <taxon>Bacteria</taxon>
        <taxon>Pseudomonadati</taxon>
        <taxon>Pseudomonadota</taxon>
        <taxon>Gammaproteobacteria</taxon>
        <taxon>Moraxellales</taxon>
        <taxon>Moraxellaceae</taxon>
        <taxon>Moraxella</taxon>
    </lineage>
</organism>
<dbReference type="PIRSF" id="PIRSF029792">
    <property type="entry name" value="Pro_racemase"/>
    <property type="match status" value="1"/>
</dbReference>
<gene>
    <name evidence="2" type="ORF">SAMN02745664_10879</name>
</gene>
<dbReference type="FunFam" id="3.10.310.10:FF:000003">
    <property type="entry name" value="Proline racemase"/>
    <property type="match status" value="1"/>
</dbReference>
<sequence length="319" mass="34662">MNQQDICIYLIDSHTGGEPTRMVYQGFPRLLGDTVADKLNDFKQNYDHLRQAIILQPRGSEVMVGALLVPPSDDSAVAGVIFFNNEGYLGMCGHGSIGVIASLAYQGKIGVGEHRLETAVGIVTATLHHDGSCSITNVPSYRYQKQVRLKVPDLGVVHGDVAWGGNWFFLVNDHGQNLHLQNVKQLTELALKIKSALKNQGIVGADGKEIDHIELFDESNIADSRNFVLCPGGVYDRSPCGTGTSAKIACLAADGKLRPKTVWRQESIIGSVFLASYETAGNHNQYGSVTIVPTIRGNAYISAETKLIMQADDPFCWGF</sequence>
<evidence type="ECO:0000313" key="2">
    <source>
        <dbReference type="EMBL" id="SIR93350.1"/>
    </source>
</evidence>
<keyword evidence="3" id="KW-1185">Reference proteome</keyword>
<dbReference type="PANTHER" id="PTHR33442:SF1">
    <property type="entry name" value="TRANS-3-HYDROXY-L-PROLINE DEHYDRATASE"/>
    <property type="match status" value="1"/>
</dbReference>
<dbReference type="AlphaFoldDB" id="A0A1N7EZ65"/>
<dbReference type="Gene3D" id="3.10.310.10">
    <property type="entry name" value="Diaminopimelate Epimerase, Chain A, domain 1"/>
    <property type="match status" value="2"/>
</dbReference>
<dbReference type="Proteomes" id="UP000187495">
    <property type="component" value="Unassembled WGS sequence"/>
</dbReference>
<comment type="similarity">
    <text evidence="1">Belongs to the proline racemase family.</text>
</comment>
<name>A0A1N7EZ65_9GAMM</name>
<dbReference type="Pfam" id="PF05544">
    <property type="entry name" value="Pro_racemase"/>
    <property type="match status" value="1"/>
</dbReference>
<dbReference type="InterPro" id="IPR008794">
    <property type="entry name" value="Pro_racemase_fam"/>
</dbReference>
<evidence type="ECO:0000256" key="1">
    <source>
        <dbReference type="ARBA" id="ARBA00007529"/>
    </source>
</evidence>
<dbReference type="GO" id="GO:0047580">
    <property type="term" value="F:4-hydroxyproline epimerase activity"/>
    <property type="evidence" value="ECO:0007669"/>
    <property type="project" value="UniProtKB-ARBA"/>
</dbReference>